<evidence type="ECO:0000256" key="4">
    <source>
        <dbReference type="ARBA" id="ARBA00022801"/>
    </source>
</evidence>
<keyword evidence="5" id="KW-0862">Zinc</keyword>
<evidence type="ECO:0000256" key="7">
    <source>
        <dbReference type="ARBA" id="ARBA00023049"/>
    </source>
</evidence>
<dbReference type="InterPro" id="IPR009045">
    <property type="entry name" value="Zn_M74/Hedgehog-like"/>
</dbReference>
<keyword evidence="4" id="KW-0378">Hydrolase</keyword>
<sequence length="213" mass="24401">MREKMKKIPVEDIVAFAPFCGIYPIKVDPVYANADHPENHFGQIYHKQAQIWGHRDLVNIVLLAAQRLNDAQGWTLVIKDCLRTVEAQARMIDTPIVKANPHWIEEPRFLSGPGQGGHPRGMAVDLDVEGVDFGTAFDHFGPESHRLYELSEEVRHNRQILEEAMVKAASNFNLPMLPLPQEWWDFRFPASYTNEYAPISDDDLLPQQRMTKT</sequence>
<comment type="caution">
    <text evidence="9">The sequence shown here is derived from an EMBL/GenBank/DDBJ whole genome shotgun (WGS) entry which is preliminary data.</text>
</comment>
<dbReference type="SUPFAM" id="SSF55166">
    <property type="entry name" value="Hedgehog/DD-peptidase"/>
    <property type="match status" value="1"/>
</dbReference>
<keyword evidence="8" id="KW-0961">Cell wall biogenesis/degradation</keyword>
<accession>A0A2W5HFM2</accession>
<evidence type="ECO:0000313" key="9">
    <source>
        <dbReference type="EMBL" id="PZP56956.1"/>
    </source>
</evidence>
<dbReference type="Gene3D" id="3.30.1380.10">
    <property type="match status" value="1"/>
</dbReference>
<evidence type="ECO:0000256" key="3">
    <source>
        <dbReference type="ARBA" id="ARBA00022723"/>
    </source>
</evidence>
<evidence type="ECO:0000256" key="6">
    <source>
        <dbReference type="ARBA" id="ARBA00022997"/>
    </source>
</evidence>
<dbReference type="PANTHER" id="PTHR43126">
    <property type="entry name" value="D-ALANYL-D-ALANINE DIPEPTIDASE"/>
    <property type="match status" value="1"/>
</dbReference>
<keyword evidence="2" id="KW-0645">Protease</keyword>
<dbReference type="Pfam" id="PF01427">
    <property type="entry name" value="Peptidase_M15"/>
    <property type="match status" value="1"/>
</dbReference>
<proteinExistence type="predicted"/>
<organism evidence="9 10">
    <name type="scientific">Micavibrio aeruginosavorus</name>
    <dbReference type="NCBI Taxonomy" id="349221"/>
    <lineage>
        <taxon>Bacteria</taxon>
        <taxon>Pseudomonadati</taxon>
        <taxon>Bdellovibrionota</taxon>
        <taxon>Bdellovibrionia</taxon>
        <taxon>Bdellovibrionales</taxon>
        <taxon>Pseudobdellovibrionaceae</taxon>
        <taxon>Micavibrio</taxon>
    </lineage>
</organism>
<evidence type="ECO:0000256" key="5">
    <source>
        <dbReference type="ARBA" id="ARBA00022833"/>
    </source>
</evidence>
<reference evidence="9 10" key="1">
    <citation type="submission" date="2017-08" db="EMBL/GenBank/DDBJ databases">
        <title>Infants hospitalized years apart are colonized by the same room-sourced microbial strains.</title>
        <authorList>
            <person name="Brooks B."/>
            <person name="Olm M.R."/>
            <person name="Firek B.A."/>
            <person name="Baker R."/>
            <person name="Thomas B.C."/>
            <person name="Morowitz M.J."/>
            <person name="Banfield J.F."/>
        </authorList>
    </citation>
    <scope>NUCLEOTIDE SEQUENCE [LARGE SCALE GENOMIC DNA]</scope>
    <source>
        <strain evidence="9">S2_006_000_R2_64</strain>
    </source>
</reference>
<dbReference type="GO" id="GO:0160237">
    <property type="term" value="F:D-Ala-D-Ala dipeptidase activity"/>
    <property type="evidence" value="ECO:0007669"/>
    <property type="project" value="UniProtKB-EC"/>
</dbReference>
<gene>
    <name evidence="9" type="ORF">DI586_02065</name>
</gene>
<dbReference type="InterPro" id="IPR000755">
    <property type="entry name" value="A_A_dipeptidase"/>
</dbReference>
<dbReference type="AlphaFoldDB" id="A0A2W5HFM2"/>
<dbReference type="GO" id="GO:0006508">
    <property type="term" value="P:proteolysis"/>
    <property type="evidence" value="ECO:0007669"/>
    <property type="project" value="UniProtKB-KW"/>
</dbReference>
<evidence type="ECO:0000256" key="1">
    <source>
        <dbReference type="ARBA" id="ARBA00001362"/>
    </source>
</evidence>
<evidence type="ECO:0000256" key="2">
    <source>
        <dbReference type="ARBA" id="ARBA00022670"/>
    </source>
</evidence>
<dbReference type="GO" id="GO:0071555">
    <property type="term" value="P:cell wall organization"/>
    <property type="evidence" value="ECO:0007669"/>
    <property type="project" value="UniProtKB-KW"/>
</dbReference>
<evidence type="ECO:0000313" key="10">
    <source>
        <dbReference type="Proteomes" id="UP000249739"/>
    </source>
</evidence>
<dbReference type="GO" id="GO:0008237">
    <property type="term" value="F:metallopeptidase activity"/>
    <property type="evidence" value="ECO:0007669"/>
    <property type="project" value="UniProtKB-KW"/>
</dbReference>
<name>A0A2W5HFM2_9BACT</name>
<comment type="catalytic activity">
    <reaction evidence="1">
        <text>D-alanyl-D-alanine + H2O = 2 D-alanine</text>
        <dbReference type="Rhea" id="RHEA:20661"/>
        <dbReference type="ChEBI" id="CHEBI:15377"/>
        <dbReference type="ChEBI" id="CHEBI:57416"/>
        <dbReference type="ChEBI" id="CHEBI:57822"/>
        <dbReference type="EC" id="3.4.13.22"/>
    </reaction>
</comment>
<protein>
    <submittedName>
        <fullName evidence="9">D-Ala-D-Ala dipeptidase</fullName>
    </submittedName>
</protein>
<dbReference type="GO" id="GO:0046872">
    <property type="term" value="F:metal ion binding"/>
    <property type="evidence" value="ECO:0007669"/>
    <property type="project" value="UniProtKB-KW"/>
</dbReference>
<keyword evidence="3" id="KW-0479">Metal-binding</keyword>
<keyword evidence="7" id="KW-0482">Metalloprotease</keyword>
<keyword evidence="6" id="KW-0224">Dipeptidase</keyword>
<dbReference type="Proteomes" id="UP000249739">
    <property type="component" value="Unassembled WGS sequence"/>
</dbReference>
<dbReference type="EMBL" id="QFOT01000011">
    <property type="protein sequence ID" value="PZP56956.1"/>
    <property type="molecule type" value="Genomic_DNA"/>
</dbReference>
<evidence type="ECO:0000256" key="8">
    <source>
        <dbReference type="ARBA" id="ARBA00023316"/>
    </source>
</evidence>